<organism evidence="1 2">
    <name type="scientific">Glaesserella parasuis ZJ0906</name>
    <dbReference type="NCBI Taxonomy" id="1322346"/>
    <lineage>
        <taxon>Bacteria</taxon>
        <taxon>Pseudomonadati</taxon>
        <taxon>Pseudomonadota</taxon>
        <taxon>Gammaproteobacteria</taxon>
        <taxon>Pasteurellales</taxon>
        <taxon>Pasteurellaceae</taxon>
        <taxon>Glaesserella</taxon>
    </lineage>
</organism>
<proteinExistence type="predicted"/>
<name>A0A806J239_GLAPU</name>
<dbReference type="KEGG" id="hpaz:K756_03300"/>
<sequence>MSRQAAFKLIIENIQMFDEASHLINDDFDSELFNAVDNVIKEFEFDFECKGKFNSAENRFSTFYPSYWLANSSDDTDANNCYAHYYFGFECDETGKKIHYWGITSLFSKVEGMVLGFYSWKKQFPKCGNKDWKEFMIEQNKKYPELGKLGFKFNTKGYDFYLPIKSLDPKLVIENYPDSLEDAMEPIRDALKTLKEAHPIFNEIVEAAKKKFGTN</sequence>
<dbReference type="EMBL" id="CP005384">
    <property type="protein sequence ID" value="AGO15893.1"/>
    <property type="molecule type" value="Genomic_DNA"/>
</dbReference>
<evidence type="ECO:0000313" key="1">
    <source>
        <dbReference type="EMBL" id="AGO15893.1"/>
    </source>
</evidence>
<protein>
    <submittedName>
        <fullName evidence="1">Uncharacterized protein</fullName>
    </submittedName>
</protein>
<evidence type="ECO:0000313" key="2">
    <source>
        <dbReference type="Proteomes" id="UP000014672"/>
    </source>
</evidence>
<accession>A0A806J239</accession>
<gene>
    <name evidence="1" type="ORF">K756_03300</name>
</gene>
<dbReference type="Proteomes" id="UP000014672">
    <property type="component" value="Chromosome"/>
</dbReference>
<reference evidence="1 2" key="1">
    <citation type="journal article" date="2013" name="PLoS ONE">
        <title>Complete Genome Analysis of a Haemophilus parasuis Serovar 12 Strain from China.</title>
        <authorList>
            <person name="Li Y."/>
            <person name="Kwok A.H."/>
            <person name="Jiang J."/>
            <person name="Zou Y."/>
            <person name="Zheng F."/>
            <person name="Chen P."/>
            <person name="Hou C."/>
            <person name="Leung F.C."/>
            <person name="Jiang P."/>
        </authorList>
    </citation>
    <scope>NUCLEOTIDE SEQUENCE [LARGE SCALE GENOMIC DNA]</scope>
    <source>
        <strain evidence="1 2">ZJ0906</strain>
    </source>
</reference>
<dbReference type="AlphaFoldDB" id="A0A806J239"/>